<dbReference type="Pfam" id="PF00153">
    <property type="entry name" value="Mito_carr"/>
    <property type="match status" value="3"/>
</dbReference>
<evidence type="ECO:0000256" key="7">
    <source>
        <dbReference type="ARBA" id="ARBA00022989"/>
    </source>
</evidence>
<keyword evidence="9 10" id="KW-0472">Membrane</keyword>
<reference evidence="12 13" key="1">
    <citation type="journal article" date="2007" name="Nature">
        <title>Evolution of genes and genomes on the Drosophila phylogeny.</title>
        <authorList>
            <consortium name="Drosophila 12 Genomes Consortium"/>
            <person name="Clark A.G."/>
            <person name="Eisen M.B."/>
            <person name="Smith D.R."/>
            <person name="Bergman C.M."/>
            <person name="Oliver B."/>
            <person name="Markow T.A."/>
            <person name="Kaufman T.C."/>
            <person name="Kellis M."/>
            <person name="Gelbart W."/>
            <person name="Iyer V.N."/>
            <person name="Pollard D.A."/>
            <person name="Sackton T.B."/>
            <person name="Larracuente A.M."/>
            <person name="Singh N.D."/>
            <person name="Abad J.P."/>
            <person name="Abt D.N."/>
            <person name="Adryan B."/>
            <person name="Aguade M."/>
            <person name="Akashi H."/>
            <person name="Anderson W.W."/>
            <person name="Aquadro C.F."/>
            <person name="Ardell D.H."/>
            <person name="Arguello R."/>
            <person name="Artieri C.G."/>
            <person name="Barbash D.A."/>
            <person name="Barker D."/>
            <person name="Barsanti P."/>
            <person name="Batterham P."/>
            <person name="Batzoglou S."/>
            <person name="Begun D."/>
            <person name="Bhutkar A."/>
            <person name="Blanco E."/>
            <person name="Bosak S.A."/>
            <person name="Bradley R.K."/>
            <person name="Brand A.D."/>
            <person name="Brent M.R."/>
            <person name="Brooks A.N."/>
            <person name="Brown R.H."/>
            <person name="Butlin R.K."/>
            <person name="Caggese C."/>
            <person name="Calvi B.R."/>
            <person name="Bernardo de Carvalho A."/>
            <person name="Caspi A."/>
            <person name="Castrezana S."/>
            <person name="Celniker S.E."/>
            <person name="Chang J.L."/>
            <person name="Chapple C."/>
            <person name="Chatterji S."/>
            <person name="Chinwalla A."/>
            <person name="Civetta A."/>
            <person name="Clifton S.W."/>
            <person name="Comeron J.M."/>
            <person name="Costello J.C."/>
            <person name="Coyne J.A."/>
            <person name="Daub J."/>
            <person name="David R.G."/>
            <person name="Delcher A.L."/>
            <person name="Delehaunty K."/>
            <person name="Do C.B."/>
            <person name="Ebling H."/>
            <person name="Edwards K."/>
            <person name="Eickbush T."/>
            <person name="Evans J.D."/>
            <person name="Filipski A."/>
            <person name="Findeiss S."/>
            <person name="Freyhult E."/>
            <person name="Fulton L."/>
            <person name="Fulton R."/>
            <person name="Garcia A.C."/>
            <person name="Gardiner A."/>
            <person name="Garfield D.A."/>
            <person name="Garvin B.E."/>
            <person name="Gibson G."/>
            <person name="Gilbert D."/>
            <person name="Gnerre S."/>
            <person name="Godfrey J."/>
            <person name="Good R."/>
            <person name="Gotea V."/>
            <person name="Gravely B."/>
            <person name="Greenberg A.J."/>
            <person name="Griffiths-Jones S."/>
            <person name="Gross S."/>
            <person name="Guigo R."/>
            <person name="Gustafson E.A."/>
            <person name="Haerty W."/>
            <person name="Hahn M.W."/>
            <person name="Halligan D.L."/>
            <person name="Halpern A.L."/>
            <person name="Halter G.M."/>
            <person name="Han M.V."/>
            <person name="Heger A."/>
            <person name="Hillier L."/>
            <person name="Hinrichs A.S."/>
            <person name="Holmes I."/>
            <person name="Hoskins R.A."/>
            <person name="Hubisz M.J."/>
            <person name="Hultmark D."/>
            <person name="Huntley M.A."/>
            <person name="Jaffe D.B."/>
            <person name="Jagadeeshan S."/>
            <person name="Jeck W.R."/>
            <person name="Johnson J."/>
            <person name="Jones C.D."/>
            <person name="Jordan W.C."/>
            <person name="Karpen G.H."/>
            <person name="Kataoka E."/>
            <person name="Keightley P.D."/>
            <person name="Kheradpour P."/>
            <person name="Kirkness E.F."/>
            <person name="Koerich L.B."/>
            <person name="Kristiansen K."/>
            <person name="Kudrna D."/>
            <person name="Kulathinal R.J."/>
            <person name="Kumar S."/>
            <person name="Kwok R."/>
            <person name="Lander E."/>
            <person name="Langley C.H."/>
            <person name="Lapoint R."/>
            <person name="Lazzaro B.P."/>
            <person name="Lee S.J."/>
            <person name="Levesque L."/>
            <person name="Li R."/>
            <person name="Lin C.F."/>
            <person name="Lin M.F."/>
            <person name="Lindblad-Toh K."/>
            <person name="Llopart A."/>
            <person name="Long M."/>
            <person name="Low L."/>
            <person name="Lozovsky E."/>
            <person name="Lu J."/>
            <person name="Luo M."/>
            <person name="Machado C.A."/>
            <person name="Makalowski W."/>
            <person name="Marzo M."/>
            <person name="Matsuda M."/>
            <person name="Matzkin L."/>
            <person name="McAllister B."/>
            <person name="McBride C.S."/>
            <person name="McKernan B."/>
            <person name="McKernan K."/>
            <person name="Mendez-Lago M."/>
            <person name="Minx P."/>
            <person name="Mollenhauer M.U."/>
            <person name="Montooth K."/>
            <person name="Mount S.M."/>
            <person name="Mu X."/>
            <person name="Myers E."/>
            <person name="Negre B."/>
            <person name="Newfeld S."/>
            <person name="Nielsen R."/>
            <person name="Noor M.A."/>
            <person name="O'Grady P."/>
            <person name="Pachter L."/>
            <person name="Papaceit M."/>
            <person name="Parisi M.J."/>
            <person name="Parisi M."/>
            <person name="Parts L."/>
            <person name="Pedersen J.S."/>
            <person name="Pesole G."/>
            <person name="Phillippy A.M."/>
            <person name="Ponting C.P."/>
            <person name="Pop M."/>
            <person name="Porcelli D."/>
            <person name="Powell J.R."/>
            <person name="Prohaska S."/>
            <person name="Pruitt K."/>
            <person name="Puig M."/>
            <person name="Quesneville H."/>
            <person name="Ram K.R."/>
            <person name="Rand D."/>
            <person name="Rasmussen M.D."/>
            <person name="Reed L.K."/>
            <person name="Reenan R."/>
            <person name="Reily A."/>
            <person name="Remington K.A."/>
            <person name="Rieger T.T."/>
            <person name="Ritchie M.G."/>
            <person name="Robin C."/>
            <person name="Rogers Y.H."/>
            <person name="Rohde C."/>
            <person name="Rozas J."/>
            <person name="Rubenfield M.J."/>
            <person name="Ruiz A."/>
            <person name="Russo S."/>
            <person name="Salzberg S.L."/>
            <person name="Sanchez-Gracia A."/>
            <person name="Saranga D.J."/>
            <person name="Sato H."/>
            <person name="Schaeffer S.W."/>
            <person name="Schatz M.C."/>
            <person name="Schlenke T."/>
            <person name="Schwartz R."/>
            <person name="Segarra C."/>
            <person name="Singh R.S."/>
            <person name="Sirot L."/>
            <person name="Sirota M."/>
            <person name="Sisneros N.B."/>
            <person name="Smith C.D."/>
            <person name="Smith T.F."/>
            <person name="Spieth J."/>
            <person name="Stage D.E."/>
            <person name="Stark A."/>
            <person name="Stephan W."/>
            <person name="Strausberg R.L."/>
            <person name="Strempel S."/>
            <person name="Sturgill D."/>
            <person name="Sutton G."/>
            <person name="Sutton G.G."/>
            <person name="Tao W."/>
            <person name="Teichmann S."/>
            <person name="Tobari Y.N."/>
            <person name="Tomimura Y."/>
            <person name="Tsolas J.M."/>
            <person name="Valente V.L."/>
            <person name="Venter E."/>
            <person name="Venter J.C."/>
            <person name="Vicario S."/>
            <person name="Vieira F.G."/>
            <person name="Vilella A.J."/>
            <person name="Villasante A."/>
            <person name="Walenz B."/>
            <person name="Wang J."/>
            <person name="Wasserman M."/>
            <person name="Watts T."/>
            <person name="Wilson D."/>
            <person name="Wilson R.K."/>
            <person name="Wing R.A."/>
            <person name="Wolfner M.F."/>
            <person name="Wong A."/>
            <person name="Wong G.K."/>
            <person name="Wu C.I."/>
            <person name="Wu G."/>
            <person name="Yamamoto D."/>
            <person name="Yang H.P."/>
            <person name="Yang S.P."/>
            <person name="Yorke J.A."/>
            <person name="Yoshida K."/>
            <person name="Zdobnov E."/>
            <person name="Zhang P."/>
            <person name="Zhang Y."/>
            <person name="Zimin A.V."/>
            <person name="Baldwin J."/>
            <person name="Abdouelleil A."/>
            <person name="Abdulkadir J."/>
            <person name="Abebe A."/>
            <person name="Abera B."/>
            <person name="Abreu J."/>
            <person name="Acer S.C."/>
            <person name="Aftuck L."/>
            <person name="Alexander A."/>
            <person name="An P."/>
            <person name="Anderson E."/>
            <person name="Anderson S."/>
            <person name="Arachi H."/>
            <person name="Azer M."/>
            <person name="Bachantsang P."/>
            <person name="Barry A."/>
            <person name="Bayul T."/>
            <person name="Berlin A."/>
            <person name="Bessette D."/>
            <person name="Bloom T."/>
            <person name="Blye J."/>
            <person name="Boguslavskiy L."/>
            <person name="Bonnet C."/>
            <person name="Boukhgalter B."/>
            <person name="Bourzgui I."/>
            <person name="Brown A."/>
            <person name="Cahill P."/>
            <person name="Channer S."/>
            <person name="Cheshatsang Y."/>
            <person name="Chuda L."/>
            <person name="Citroen M."/>
            <person name="Collymore A."/>
            <person name="Cooke P."/>
            <person name="Costello M."/>
            <person name="D'Aco K."/>
            <person name="Daza R."/>
            <person name="De Haan G."/>
            <person name="DeGray S."/>
            <person name="DeMaso C."/>
            <person name="Dhargay N."/>
            <person name="Dooley K."/>
            <person name="Dooley E."/>
            <person name="Doricent M."/>
            <person name="Dorje P."/>
            <person name="Dorjee K."/>
            <person name="Dupes A."/>
            <person name="Elong R."/>
            <person name="Falk J."/>
            <person name="Farina A."/>
            <person name="Faro S."/>
            <person name="Ferguson D."/>
            <person name="Fisher S."/>
            <person name="Foley C.D."/>
            <person name="Franke A."/>
            <person name="Friedrich D."/>
            <person name="Gadbois L."/>
            <person name="Gearin G."/>
            <person name="Gearin C.R."/>
            <person name="Giannoukos G."/>
            <person name="Goode T."/>
            <person name="Graham J."/>
            <person name="Grandbois E."/>
            <person name="Grewal S."/>
            <person name="Gyaltsen K."/>
            <person name="Hafez N."/>
            <person name="Hagos B."/>
            <person name="Hall J."/>
            <person name="Henson C."/>
            <person name="Hollinger A."/>
            <person name="Honan T."/>
            <person name="Huard M.D."/>
            <person name="Hughes L."/>
            <person name="Hurhula B."/>
            <person name="Husby M.E."/>
            <person name="Kamat A."/>
            <person name="Kanga B."/>
            <person name="Kashin S."/>
            <person name="Khazanovich D."/>
            <person name="Kisner P."/>
            <person name="Lance K."/>
            <person name="Lara M."/>
            <person name="Lee W."/>
            <person name="Lennon N."/>
            <person name="Letendre F."/>
            <person name="LeVine R."/>
            <person name="Lipovsky A."/>
            <person name="Liu X."/>
            <person name="Liu J."/>
            <person name="Liu S."/>
            <person name="Lokyitsang T."/>
            <person name="Lokyitsang Y."/>
            <person name="Lubonja R."/>
            <person name="Lui A."/>
            <person name="MacDonald P."/>
            <person name="Magnisalis V."/>
            <person name="Maru K."/>
            <person name="Matthews C."/>
            <person name="McCusker W."/>
            <person name="McDonough S."/>
            <person name="Mehta T."/>
            <person name="Meldrim J."/>
            <person name="Meneus L."/>
            <person name="Mihai O."/>
            <person name="Mihalev A."/>
            <person name="Mihova T."/>
            <person name="Mittelman R."/>
            <person name="Mlenga V."/>
            <person name="Montmayeur A."/>
            <person name="Mulrain L."/>
            <person name="Navidi A."/>
            <person name="Naylor J."/>
            <person name="Negash T."/>
            <person name="Nguyen T."/>
            <person name="Nguyen N."/>
            <person name="Nicol R."/>
            <person name="Norbu C."/>
            <person name="Norbu N."/>
            <person name="Novod N."/>
            <person name="O'Neill B."/>
            <person name="Osman S."/>
            <person name="Markiewicz E."/>
            <person name="Oyono O.L."/>
            <person name="Patti C."/>
            <person name="Phunkhang P."/>
            <person name="Pierre F."/>
            <person name="Priest M."/>
            <person name="Raghuraman S."/>
            <person name="Rege F."/>
            <person name="Reyes R."/>
            <person name="Rise C."/>
            <person name="Rogov P."/>
            <person name="Ross K."/>
            <person name="Ryan E."/>
            <person name="Settipalli S."/>
            <person name="Shea T."/>
            <person name="Sherpa N."/>
            <person name="Shi L."/>
            <person name="Shih D."/>
            <person name="Sparrow T."/>
            <person name="Spaulding J."/>
            <person name="Stalker J."/>
            <person name="Stange-Thomann N."/>
            <person name="Stavropoulos S."/>
            <person name="Stone C."/>
            <person name="Strader C."/>
            <person name="Tesfaye S."/>
            <person name="Thomson T."/>
            <person name="Thoulutsang Y."/>
            <person name="Thoulutsang D."/>
            <person name="Topham K."/>
            <person name="Topping I."/>
            <person name="Tsamla T."/>
            <person name="Vassiliev H."/>
            <person name="Vo A."/>
            <person name="Wangchuk T."/>
            <person name="Wangdi T."/>
            <person name="Weiand M."/>
            <person name="Wilkinson J."/>
            <person name="Wilson A."/>
            <person name="Yadav S."/>
            <person name="Young G."/>
            <person name="Yu Q."/>
            <person name="Zembek L."/>
            <person name="Zhong D."/>
            <person name="Zimmer A."/>
            <person name="Zwirko Z."/>
            <person name="Jaffe D.B."/>
            <person name="Alvarez P."/>
            <person name="Brockman W."/>
            <person name="Butler J."/>
            <person name="Chin C."/>
            <person name="Gnerre S."/>
            <person name="Grabherr M."/>
            <person name="Kleber M."/>
            <person name="Mauceli E."/>
            <person name="MacCallum I."/>
        </authorList>
    </citation>
    <scope>NUCLEOTIDE SEQUENCE [LARGE SCALE GENOMIC DNA]</scope>
    <source>
        <strain evidence="13">Tucson 15287-2541.00</strain>
    </source>
</reference>
<feature type="repeat" description="Solcar" evidence="10">
    <location>
        <begin position="135"/>
        <end position="227"/>
    </location>
</feature>
<dbReference type="AlphaFoldDB" id="B4JC17"/>
<feature type="repeat" description="Solcar" evidence="10">
    <location>
        <begin position="236"/>
        <end position="327"/>
    </location>
</feature>
<dbReference type="Proteomes" id="UP000001070">
    <property type="component" value="Unassembled WGS sequence"/>
</dbReference>
<dbReference type="FunFam" id="1.50.40.10:FF:000062">
    <property type="entry name" value="mitochondrial uncoupling protein 3"/>
    <property type="match status" value="1"/>
</dbReference>
<organism evidence="13">
    <name type="scientific">Drosophila grimshawi</name>
    <name type="common">Hawaiian fruit fly</name>
    <name type="synonym">Idiomyia grimshawi</name>
    <dbReference type="NCBI Taxonomy" id="7222"/>
    <lineage>
        <taxon>Eukaryota</taxon>
        <taxon>Metazoa</taxon>
        <taxon>Ecdysozoa</taxon>
        <taxon>Arthropoda</taxon>
        <taxon>Hexapoda</taxon>
        <taxon>Insecta</taxon>
        <taxon>Pterygota</taxon>
        <taxon>Neoptera</taxon>
        <taxon>Endopterygota</taxon>
        <taxon>Diptera</taxon>
        <taxon>Brachycera</taxon>
        <taxon>Muscomorpha</taxon>
        <taxon>Ephydroidea</taxon>
        <taxon>Drosophilidae</taxon>
        <taxon>Drosophila</taxon>
        <taxon>Hawaiian Drosophila</taxon>
    </lineage>
</organism>
<dbReference type="SUPFAM" id="SSF103506">
    <property type="entry name" value="Mitochondrial carrier"/>
    <property type="match status" value="1"/>
</dbReference>
<evidence type="ECO:0000256" key="6">
    <source>
        <dbReference type="ARBA" id="ARBA00022792"/>
    </source>
</evidence>
<dbReference type="OMA" id="NMADIAC"/>
<dbReference type="HOGENOM" id="CLU_015166_14_2_1"/>
<dbReference type="KEGG" id="dgr:6561678"/>
<evidence type="ECO:0000256" key="11">
    <source>
        <dbReference type="RuleBase" id="RU000488"/>
    </source>
</evidence>
<dbReference type="InterPro" id="IPR023395">
    <property type="entry name" value="MCP_dom_sf"/>
</dbReference>
<dbReference type="OrthoDB" id="756301at2759"/>
<keyword evidence="3 11" id="KW-0813">Transport</keyword>
<evidence type="ECO:0000313" key="12">
    <source>
        <dbReference type="EMBL" id="EDW03030.1"/>
    </source>
</evidence>
<dbReference type="Gene3D" id="1.50.40.10">
    <property type="entry name" value="Mitochondrial carrier domain"/>
    <property type="match status" value="1"/>
</dbReference>
<dbReference type="PANTHER" id="PTHR45618">
    <property type="entry name" value="MITOCHONDRIAL DICARBOXYLATE CARRIER-RELATED"/>
    <property type="match status" value="1"/>
</dbReference>
<dbReference type="InParanoid" id="B4JC17"/>
<keyword evidence="13" id="KW-1185">Reference proteome</keyword>
<protein>
    <submittedName>
        <fullName evidence="12">GH11016</fullName>
    </submittedName>
</protein>
<evidence type="ECO:0000256" key="3">
    <source>
        <dbReference type="ARBA" id="ARBA00022448"/>
    </source>
</evidence>
<sequence>MVIKKTTTIAESKPIRRNGFYNLSTNKKTAFVELYATSVLSACSAESIAYPLDVCKTRMQIQGEIASKSNLNVKYRGMLATFKGIVMEEGPHKLYGGISAMALRHTIFSGLKMYIYDALREKLIRTDPTDGKPHLPFVNGAIAGIVAGAVSNIIASPTDLIKVQMQMEGRRRLLGEPPRIHNIFQAFSSIYKAGGIVGLWKGTVPNAWRAALVTLGDVSFYDLGKRALMNILDMPDNRLIQFMGSMIAGLACAVLSTPADVVKTRIMNQPTDESGRGLHYKGTIDCFMKLVRKEGFLAMYKGFMPYWLRVGPWTMVFWMTFEQIRRFRGDAGY</sequence>
<evidence type="ECO:0000256" key="4">
    <source>
        <dbReference type="ARBA" id="ARBA00022692"/>
    </source>
</evidence>
<dbReference type="STRING" id="7222.B4JC17"/>
<evidence type="ECO:0000313" key="13">
    <source>
        <dbReference type="Proteomes" id="UP000001070"/>
    </source>
</evidence>
<dbReference type="InterPro" id="IPR050391">
    <property type="entry name" value="Mito_Metabolite_Transporter"/>
</dbReference>
<evidence type="ECO:0000256" key="5">
    <source>
        <dbReference type="ARBA" id="ARBA00022737"/>
    </source>
</evidence>
<feature type="repeat" description="Solcar" evidence="10">
    <location>
        <begin position="28"/>
        <end position="122"/>
    </location>
</feature>
<keyword evidence="8" id="KW-0496">Mitochondrion</keyword>
<dbReference type="GO" id="GO:0055085">
    <property type="term" value="P:transmembrane transport"/>
    <property type="evidence" value="ECO:0007669"/>
    <property type="project" value="InterPro"/>
</dbReference>
<dbReference type="GO" id="GO:0005743">
    <property type="term" value="C:mitochondrial inner membrane"/>
    <property type="evidence" value="ECO:0007669"/>
    <property type="project" value="UniProtKB-SubCell"/>
</dbReference>
<dbReference type="PRINTS" id="PR00784">
    <property type="entry name" value="MTUNCOUPLING"/>
</dbReference>
<keyword evidence="7" id="KW-1133">Transmembrane helix</keyword>
<comment type="similarity">
    <text evidence="2 11">Belongs to the mitochondrial carrier (TC 2.A.29) family.</text>
</comment>
<dbReference type="PhylomeDB" id="B4JC17"/>
<evidence type="ECO:0000256" key="9">
    <source>
        <dbReference type="ARBA" id="ARBA00023136"/>
    </source>
</evidence>
<gene>
    <name evidence="12" type="primary">Dgri\GH11016</name>
    <name evidence="12" type="ORF">Dgri_GH11016</name>
</gene>
<dbReference type="EMBL" id="CH916368">
    <property type="protein sequence ID" value="EDW03030.1"/>
    <property type="molecule type" value="Genomic_DNA"/>
</dbReference>
<dbReference type="InterPro" id="IPR018108">
    <property type="entry name" value="MCP_transmembrane"/>
</dbReference>
<evidence type="ECO:0000256" key="1">
    <source>
        <dbReference type="ARBA" id="ARBA00004448"/>
    </source>
</evidence>
<evidence type="ECO:0000256" key="2">
    <source>
        <dbReference type="ARBA" id="ARBA00006375"/>
    </source>
</evidence>
<accession>B4JC17</accession>
<keyword evidence="4 10" id="KW-0812">Transmembrane</keyword>
<name>B4JC17_DROGR</name>
<keyword evidence="5" id="KW-0677">Repeat</keyword>
<dbReference type="InterPro" id="IPR002067">
    <property type="entry name" value="MCP"/>
</dbReference>
<evidence type="ECO:0000256" key="10">
    <source>
        <dbReference type="PROSITE-ProRule" id="PRU00282"/>
    </source>
</evidence>
<evidence type="ECO:0000256" key="8">
    <source>
        <dbReference type="ARBA" id="ARBA00023128"/>
    </source>
</evidence>
<proteinExistence type="inferred from homology"/>
<dbReference type="eggNOG" id="KOG0753">
    <property type="taxonomic scope" value="Eukaryota"/>
</dbReference>
<keyword evidence="6" id="KW-0999">Mitochondrion inner membrane</keyword>
<dbReference type="PROSITE" id="PS50920">
    <property type="entry name" value="SOLCAR"/>
    <property type="match status" value="3"/>
</dbReference>
<comment type="subcellular location">
    <subcellularLocation>
        <location evidence="1">Mitochondrion inner membrane</location>
        <topology evidence="1">Multi-pass membrane protein</topology>
    </subcellularLocation>
</comment>